<keyword evidence="3" id="KW-1185">Reference proteome</keyword>
<sequence>MPQTGPHDHKKISTAIDQIPMAEISCTKSPQPLDSHLSDILSQIRDDRRSLSKGGMRDHQISLRLEIKGQWGGHVGRSGPPWPRGGEPKRSPPRVGIATRHSHLERSSLPWLRKIVVRSGREREFVLLLGRERKGGWGREKEKREDENYKNLDNLVFLI</sequence>
<name>A0AA87ZZR6_FICCA</name>
<evidence type="ECO:0000256" key="1">
    <source>
        <dbReference type="SAM" id="MobiDB-lite"/>
    </source>
</evidence>
<evidence type="ECO:0000313" key="2">
    <source>
        <dbReference type="EMBL" id="GMN43084.1"/>
    </source>
</evidence>
<organism evidence="2 3">
    <name type="scientific">Ficus carica</name>
    <name type="common">Common fig</name>
    <dbReference type="NCBI Taxonomy" id="3494"/>
    <lineage>
        <taxon>Eukaryota</taxon>
        <taxon>Viridiplantae</taxon>
        <taxon>Streptophyta</taxon>
        <taxon>Embryophyta</taxon>
        <taxon>Tracheophyta</taxon>
        <taxon>Spermatophyta</taxon>
        <taxon>Magnoliopsida</taxon>
        <taxon>eudicotyledons</taxon>
        <taxon>Gunneridae</taxon>
        <taxon>Pentapetalae</taxon>
        <taxon>rosids</taxon>
        <taxon>fabids</taxon>
        <taxon>Rosales</taxon>
        <taxon>Moraceae</taxon>
        <taxon>Ficeae</taxon>
        <taxon>Ficus</taxon>
    </lineage>
</organism>
<dbReference type="AlphaFoldDB" id="A0AA87ZZR6"/>
<dbReference type="Proteomes" id="UP001187192">
    <property type="component" value="Unassembled WGS sequence"/>
</dbReference>
<proteinExistence type="predicted"/>
<feature type="region of interest" description="Disordered" evidence="1">
    <location>
        <begin position="70"/>
        <end position="100"/>
    </location>
</feature>
<reference evidence="2" key="1">
    <citation type="submission" date="2023-07" db="EMBL/GenBank/DDBJ databases">
        <title>draft genome sequence of fig (Ficus carica).</title>
        <authorList>
            <person name="Takahashi T."/>
            <person name="Nishimura K."/>
        </authorList>
    </citation>
    <scope>NUCLEOTIDE SEQUENCE</scope>
</reference>
<protein>
    <submittedName>
        <fullName evidence="2">Uncharacterized protein</fullName>
    </submittedName>
</protein>
<dbReference type="EMBL" id="BTGU01000015">
    <property type="protein sequence ID" value="GMN43084.1"/>
    <property type="molecule type" value="Genomic_DNA"/>
</dbReference>
<accession>A0AA87ZZR6</accession>
<evidence type="ECO:0000313" key="3">
    <source>
        <dbReference type="Proteomes" id="UP001187192"/>
    </source>
</evidence>
<comment type="caution">
    <text evidence="2">The sequence shown here is derived from an EMBL/GenBank/DDBJ whole genome shotgun (WGS) entry which is preliminary data.</text>
</comment>
<gene>
    <name evidence="2" type="ORF">TIFTF001_012288</name>
</gene>